<organism evidence="2 3">
    <name type="scientific">Cupriavidus lacunae</name>
    <dbReference type="NCBI Taxonomy" id="2666307"/>
    <lineage>
        <taxon>Bacteria</taxon>
        <taxon>Pseudomonadati</taxon>
        <taxon>Pseudomonadota</taxon>
        <taxon>Betaproteobacteria</taxon>
        <taxon>Burkholderiales</taxon>
        <taxon>Burkholderiaceae</taxon>
        <taxon>Cupriavidus</taxon>
    </lineage>
</organism>
<evidence type="ECO:0000313" key="3">
    <source>
        <dbReference type="Proteomes" id="UP000255165"/>
    </source>
</evidence>
<keyword evidence="1" id="KW-1133">Transmembrane helix</keyword>
<protein>
    <submittedName>
        <fullName evidence="2">Uncharacterized protein</fullName>
    </submittedName>
</protein>
<dbReference type="AlphaFoldDB" id="A0A370NMX3"/>
<gene>
    <name evidence="2" type="ORF">DN412_28940</name>
</gene>
<reference evidence="3" key="1">
    <citation type="submission" date="2018-06" db="EMBL/GenBank/DDBJ databases">
        <authorList>
            <person name="Feng T."/>
            <person name="Jeon C.O."/>
        </authorList>
    </citation>
    <scope>NUCLEOTIDE SEQUENCE [LARGE SCALE GENOMIC DNA]</scope>
    <source>
        <strain evidence="3">S23</strain>
    </source>
</reference>
<evidence type="ECO:0000313" key="2">
    <source>
        <dbReference type="EMBL" id="RDK06893.1"/>
    </source>
</evidence>
<sequence length="71" mass="7518">MNRWCVLKPTSDYFPLFVGSSFIGEADVSAVIVYLLAVIFGATAAAFIACGADAFMIATMTAHLGMFCGML</sequence>
<keyword evidence="1" id="KW-0812">Transmembrane</keyword>
<comment type="caution">
    <text evidence="2">The sequence shown here is derived from an EMBL/GenBank/DDBJ whole genome shotgun (WGS) entry which is preliminary data.</text>
</comment>
<keyword evidence="1" id="KW-0472">Membrane</keyword>
<feature type="transmembrane region" description="Helical" evidence="1">
    <location>
        <begin position="31"/>
        <end position="57"/>
    </location>
</feature>
<accession>A0A370NMX3</accession>
<dbReference type="Proteomes" id="UP000255165">
    <property type="component" value="Unassembled WGS sequence"/>
</dbReference>
<name>A0A370NMX3_9BURK</name>
<dbReference type="EMBL" id="QKWJ01000052">
    <property type="protein sequence ID" value="RDK06893.1"/>
    <property type="molecule type" value="Genomic_DNA"/>
</dbReference>
<evidence type="ECO:0000256" key="1">
    <source>
        <dbReference type="SAM" id="Phobius"/>
    </source>
</evidence>
<keyword evidence="3" id="KW-1185">Reference proteome</keyword>
<proteinExistence type="predicted"/>